<proteinExistence type="predicted"/>
<dbReference type="HOGENOM" id="CLU_2942414_0_0_1"/>
<dbReference type="AlphaFoldDB" id="A0A0C9TE52"/>
<reference evidence="2" key="2">
    <citation type="submission" date="2015-01" db="EMBL/GenBank/DDBJ databases">
        <title>Evolutionary Origins and Diversification of the Mycorrhizal Mutualists.</title>
        <authorList>
            <consortium name="DOE Joint Genome Institute"/>
            <consortium name="Mycorrhizal Genomics Consortium"/>
            <person name="Kohler A."/>
            <person name="Kuo A."/>
            <person name="Nagy L.G."/>
            <person name="Floudas D."/>
            <person name="Copeland A."/>
            <person name="Barry K.W."/>
            <person name="Cichocki N."/>
            <person name="Veneault-Fourrey C."/>
            <person name="LaButti K."/>
            <person name="Lindquist E.A."/>
            <person name="Lipzen A."/>
            <person name="Lundell T."/>
            <person name="Morin E."/>
            <person name="Murat C."/>
            <person name="Riley R."/>
            <person name="Ohm R."/>
            <person name="Sun H."/>
            <person name="Tunlid A."/>
            <person name="Henrissat B."/>
            <person name="Grigoriev I.V."/>
            <person name="Hibbett D.S."/>
            <person name="Martin F."/>
        </authorList>
    </citation>
    <scope>NUCLEOTIDE SEQUENCE [LARGE SCALE GENOMIC DNA]</scope>
    <source>
        <strain evidence="2">ATCC 200175</strain>
    </source>
</reference>
<sequence>MDSRIYDQITPSKLCKSSRVPVGRQDITVGATVTHQLVTFAHPQDHPVVASSSAINTYTH</sequence>
<name>A0A0C9TE52_PAXIN</name>
<accession>A0A0C9TE52</accession>
<organism evidence="1 2">
    <name type="scientific">Paxillus involutus ATCC 200175</name>
    <dbReference type="NCBI Taxonomy" id="664439"/>
    <lineage>
        <taxon>Eukaryota</taxon>
        <taxon>Fungi</taxon>
        <taxon>Dikarya</taxon>
        <taxon>Basidiomycota</taxon>
        <taxon>Agaricomycotina</taxon>
        <taxon>Agaricomycetes</taxon>
        <taxon>Agaricomycetidae</taxon>
        <taxon>Boletales</taxon>
        <taxon>Paxilineae</taxon>
        <taxon>Paxillaceae</taxon>
        <taxon>Paxillus</taxon>
    </lineage>
</organism>
<keyword evidence="2" id="KW-1185">Reference proteome</keyword>
<dbReference type="EMBL" id="KN819347">
    <property type="protein sequence ID" value="KIJ13880.1"/>
    <property type="molecule type" value="Genomic_DNA"/>
</dbReference>
<protein>
    <submittedName>
        <fullName evidence="1">Uncharacterized protein</fullName>
    </submittedName>
</protein>
<dbReference type="Proteomes" id="UP000053647">
    <property type="component" value="Unassembled WGS sequence"/>
</dbReference>
<gene>
    <name evidence="1" type="ORF">PAXINDRAFT_13205</name>
</gene>
<reference evidence="1 2" key="1">
    <citation type="submission" date="2014-06" db="EMBL/GenBank/DDBJ databases">
        <authorList>
            <consortium name="DOE Joint Genome Institute"/>
            <person name="Kuo A."/>
            <person name="Kohler A."/>
            <person name="Nagy L.G."/>
            <person name="Floudas D."/>
            <person name="Copeland A."/>
            <person name="Barry K.W."/>
            <person name="Cichocki N."/>
            <person name="Veneault-Fourrey C."/>
            <person name="LaButti K."/>
            <person name="Lindquist E.A."/>
            <person name="Lipzen A."/>
            <person name="Lundell T."/>
            <person name="Morin E."/>
            <person name="Murat C."/>
            <person name="Sun H."/>
            <person name="Tunlid A."/>
            <person name="Henrissat B."/>
            <person name="Grigoriev I.V."/>
            <person name="Hibbett D.S."/>
            <person name="Martin F."/>
            <person name="Nordberg H.P."/>
            <person name="Cantor M.N."/>
            <person name="Hua S.X."/>
        </authorList>
    </citation>
    <scope>NUCLEOTIDE SEQUENCE [LARGE SCALE GENOMIC DNA]</scope>
    <source>
        <strain evidence="1 2">ATCC 200175</strain>
    </source>
</reference>
<evidence type="ECO:0000313" key="1">
    <source>
        <dbReference type="EMBL" id="KIJ13880.1"/>
    </source>
</evidence>
<evidence type="ECO:0000313" key="2">
    <source>
        <dbReference type="Proteomes" id="UP000053647"/>
    </source>
</evidence>